<dbReference type="EMBL" id="JASBWV010000006">
    <property type="protein sequence ID" value="KAJ9126040.1"/>
    <property type="molecule type" value="Genomic_DNA"/>
</dbReference>
<keyword evidence="2" id="KW-1185">Reference proteome</keyword>
<evidence type="ECO:0000313" key="2">
    <source>
        <dbReference type="Proteomes" id="UP001234202"/>
    </source>
</evidence>
<proteinExistence type="predicted"/>
<comment type="caution">
    <text evidence="1">The sequence shown here is derived from an EMBL/GenBank/DDBJ whole genome shotgun (WGS) entry which is preliminary data.</text>
</comment>
<name>A0ACC2XPP5_9TREE</name>
<gene>
    <name evidence="1" type="ORF">QFC24_002312</name>
</gene>
<sequence length="1373" mass="151041">MTTAQRKPIYIVSASRTPIGSFLGALSSVPATELGIQVVKHVMKKIDLDPKEVDEVFFGQVVQAGAGQSPARQVSLGAGIPETTDATTINKVCASGMKTIMLAAQTMTLGDNECMVAGGMESMSKAPFLAPRQPPTFGHMTAQDSLVVDGLFDVYNKFPMGNCAEHTAKKYEISREAQDDHAIESYRRVERAYAEGKFDAELCPVTIKGRKGDVIVKEDEEYKKVFYDKIRTLRPVFAKEGGSITAANASKLNDGASAVVLMTEEKMKALGVKPLAKILAYADAAAAPIDFPTAPTLAIPKALKAAGISQDDVALFELNEAFSVVVRAAEKIMNIDPAKINVQGGAVALGHPIGSSGCRIVVTLAHQLKEGEIGVAGSSSLMYTRRAQSLRQYANMSTAAAKHPFSRLPLPPTSEISQHNLTLIDPSLPSGENPYVSQRRSKTFPKAGHWAKVTPLPIAFPYRLPRADASKGEKQLGIEEWLQDWDTFQEEGTEDASEVQARVSERRSKLAPELIGLSATCINDVLPHLDVGNALAYTGQSDIEDQPEQLDEAGQDLVDCVSGKKVISGQVEGKEYVPYASRYAGHQFGVWAGQLGDGRATSILETKTADGKRQEIQLKGSGRTPFSRSADGLAVLRSGVREFLCAEAMAALNIPTSRALSLSTFPLHQLQVLRENGPEPSSVLARVAPTFLRIGSFEILNPPEEARHMQFFMLGMASGGQGEDSSLQRDWEGLRILGEWVAGPAGLALGLKEGEAWGKKLVMEVATRNAKMVAAWQVYGFCHGVINTDNVSVLGITIDYGPYAFMDVYDPFHICNHSDHEGRYDYRKQPTMIMYAITSLVNSLAEVIGCEEMALNGKGISSGWADGVDEETLEEWGRVGADFGKEVERSVMETFKAEHKKLYLQRFGLKTEKDDDLPNIVDSFLNLLAMHELDFHACFRVLSAFKPSMVPDSDSTDTSRMEAFEGFLERMADCIPKKPTDQKKSEVKQSFRPWLKTYAKRVLEEDEHWQITSEQEQDWQEYRCEQMRKVNPRFVLRQWLLEETIKKLEEGEGLERRRVLSHVLKMATNPFETYGGELLKADELDAQQREERRLCGFGAKEMLGFQSLRHPERYGVNAQQSEGGGPQTRAQGVGQAILDTFPVIKFTKKPSNSNNRLSGRAPMAYPTWDKDVDTPNENEQSGYNMLEYGRARSGSQRPILEQEEGEDVDLDKADMGIARHNEGTTTRHQRHSTIGTFESDRDSFHSAQDMVTSSRASHAGLPLIGQASASGGPLGPEIAAAARTLAAHRLSRPLTEGETREEAAGTSTTEAGPDLATRVEEEGEDVCPICLLEFEQGDDVRLLPCQQAHSYHKECIDPWYVHCMLLSNIFRQA</sequence>
<dbReference type="Proteomes" id="UP001234202">
    <property type="component" value="Unassembled WGS sequence"/>
</dbReference>
<evidence type="ECO:0000313" key="1">
    <source>
        <dbReference type="EMBL" id="KAJ9126040.1"/>
    </source>
</evidence>
<organism evidence="1 2">
    <name type="scientific">Naganishia onofrii</name>
    <dbReference type="NCBI Taxonomy" id="1851511"/>
    <lineage>
        <taxon>Eukaryota</taxon>
        <taxon>Fungi</taxon>
        <taxon>Dikarya</taxon>
        <taxon>Basidiomycota</taxon>
        <taxon>Agaricomycotina</taxon>
        <taxon>Tremellomycetes</taxon>
        <taxon>Filobasidiales</taxon>
        <taxon>Filobasidiaceae</taxon>
        <taxon>Naganishia</taxon>
    </lineage>
</organism>
<protein>
    <submittedName>
        <fullName evidence="1">Uncharacterized protein</fullName>
    </submittedName>
</protein>
<accession>A0ACC2XPP5</accession>
<reference evidence="1" key="1">
    <citation type="submission" date="2023-04" db="EMBL/GenBank/DDBJ databases">
        <title>Draft Genome sequencing of Naganishia species isolated from polar environments using Oxford Nanopore Technology.</title>
        <authorList>
            <person name="Leo P."/>
            <person name="Venkateswaran K."/>
        </authorList>
    </citation>
    <scope>NUCLEOTIDE SEQUENCE</scope>
    <source>
        <strain evidence="1">DBVPG 5303</strain>
    </source>
</reference>